<dbReference type="OrthoDB" id="2414723at2759"/>
<accession>A0A9Q1BRE0</accession>
<dbReference type="PANTHER" id="PTHR14499:SF144">
    <property type="entry name" value="POTASSIUM CHANNEL TETRAMERISATION-TYPE BTB DOMAIN-CONTAINING PROTEIN"/>
    <property type="match status" value="1"/>
</dbReference>
<evidence type="ECO:0000256" key="1">
    <source>
        <dbReference type="SAM" id="Coils"/>
    </source>
</evidence>
<evidence type="ECO:0000259" key="2">
    <source>
        <dbReference type="SMART" id="SM00225"/>
    </source>
</evidence>
<dbReference type="InterPro" id="IPR000210">
    <property type="entry name" value="BTB/POZ_dom"/>
</dbReference>
<dbReference type="Proteomes" id="UP001152320">
    <property type="component" value="Chromosome 13"/>
</dbReference>
<feature type="domain" description="BTB" evidence="2">
    <location>
        <begin position="12"/>
        <end position="113"/>
    </location>
</feature>
<dbReference type="Pfam" id="PF02214">
    <property type="entry name" value="BTB_2"/>
    <property type="match status" value="1"/>
</dbReference>
<dbReference type="GO" id="GO:0051260">
    <property type="term" value="P:protein homooligomerization"/>
    <property type="evidence" value="ECO:0007669"/>
    <property type="project" value="InterPro"/>
</dbReference>
<dbReference type="Gene3D" id="3.30.710.10">
    <property type="entry name" value="Potassium Channel Kv1.1, Chain A"/>
    <property type="match status" value="1"/>
</dbReference>
<dbReference type="AlphaFoldDB" id="A0A9Q1BRE0"/>
<dbReference type="InterPro" id="IPR003131">
    <property type="entry name" value="T1-type_BTB"/>
</dbReference>
<keyword evidence="4" id="KW-1185">Reference proteome</keyword>
<name>A0A9Q1BRE0_HOLLE</name>
<keyword evidence="1" id="KW-0175">Coiled coil</keyword>
<evidence type="ECO:0000313" key="4">
    <source>
        <dbReference type="Proteomes" id="UP001152320"/>
    </source>
</evidence>
<protein>
    <submittedName>
        <fullName evidence="3">BTB/POZ domain-containing protein KCTD6</fullName>
    </submittedName>
</protein>
<reference evidence="3" key="1">
    <citation type="submission" date="2021-10" db="EMBL/GenBank/DDBJ databases">
        <title>Tropical sea cucumber genome reveals ecological adaptation and Cuvierian tubules defense mechanism.</title>
        <authorList>
            <person name="Chen T."/>
        </authorList>
    </citation>
    <scope>NUCLEOTIDE SEQUENCE</scope>
    <source>
        <strain evidence="3">Nanhai2018</strain>
        <tissue evidence="3">Muscle</tissue>
    </source>
</reference>
<dbReference type="CDD" id="cd18365">
    <property type="entry name" value="BTB_POZ_KCTD6_like"/>
    <property type="match status" value="1"/>
</dbReference>
<dbReference type="SMART" id="SM00225">
    <property type="entry name" value="BTB"/>
    <property type="match status" value="1"/>
</dbReference>
<gene>
    <name evidence="3" type="ORF">HOLleu_27967</name>
</gene>
<evidence type="ECO:0000313" key="3">
    <source>
        <dbReference type="EMBL" id="KAJ8031284.1"/>
    </source>
</evidence>
<proteinExistence type="predicted"/>
<dbReference type="InterPro" id="IPR011333">
    <property type="entry name" value="SKP1/BTB/POZ_sf"/>
</dbReference>
<dbReference type="SUPFAM" id="SSF54695">
    <property type="entry name" value="POZ domain"/>
    <property type="match status" value="1"/>
</dbReference>
<organism evidence="3 4">
    <name type="scientific">Holothuria leucospilota</name>
    <name type="common">Black long sea cucumber</name>
    <name type="synonym">Mertensiothuria leucospilota</name>
    <dbReference type="NCBI Taxonomy" id="206669"/>
    <lineage>
        <taxon>Eukaryota</taxon>
        <taxon>Metazoa</taxon>
        <taxon>Echinodermata</taxon>
        <taxon>Eleutherozoa</taxon>
        <taxon>Echinozoa</taxon>
        <taxon>Holothuroidea</taxon>
        <taxon>Aspidochirotacea</taxon>
        <taxon>Aspidochirotida</taxon>
        <taxon>Holothuriidae</taxon>
        <taxon>Holothuria</taxon>
    </lineage>
</organism>
<dbReference type="PANTHER" id="PTHR14499">
    <property type="entry name" value="POTASSIUM CHANNEL TETRAMERIZATION DOMAIN-CONTAINING"/>
    <property type="match status" value="1"/>
</dbReference>
<feature type="coiled-coil region" evidence="1">
    <location>
        <begin position="98"/>
        <end position="125"/>
    </location>
</feature>
<dbReference type="EMBL" id="JAIZAY010000013">
    <property type="protein sequence ID" value="KAJ8031284.1"/>
    <property type="molecule type" value="Genomic_DNA"/>
</dbReference>
<comment type="caution">
    <text evidence="3">The sequence shown here is derived from an EMBL/GenBank/DDBJ whole genome shotgun (WGS) entry which is preliminary data.</text>
</comment>
<sequence length="233" mass="27010">MTSEENQPKTEEFVSLNVGGHIYTTTRSTLRRYPDSMLGSMFSGRMSTTHDSEGRYLIDGDGPLFRYVLNFLRRSELILPDNFAELDMLVAEADYYQIAEMVDALRSLRERRMESQEELNRKLESPKIQEFLEVEFECANGNWIIFARADILKKIPTVMESFGSHSNLYRTQFGRIFGPEENGLILPRERPLNRLKLFRELTQMGFELQAVSSSGGDERSTDRWVFSRVVKNP</sequence>